<feature type="transmembrane region" description="Helical" evidence="1">
    <location>
        <begin position="360"/>
        <end position="382"/>
    </location>
</feature>
<dbReference type="Gene3D" id="3.30.70.1320">
    <property type="entry name" value="Multidrug efflux transporter AcrB pore domain like"/>
    <property type="match status" value="1"/>
</dbReference>
<dbReference type="PANTHER" id="PTHR32063">
    <property type="match status" value="1"/>
</dbReference>
<keyword evidence="1" id="KW-0812">Transmembrane</keyword>
<dbReference type="Proteomes" id="UP001221217">
    <property type="component" value="Unassembled WGS sequence"/>
</dbReference>
<dbReference type="Gene3D" id="3.30.2090.10">
    <property type="entry name" value="Multidrug efflux transporter AcrB TolC docking domain, DN and DC subdomains"/>
    <property type="match status" value="2"/>
</dbReference>
<dbReference type="EMBL" id="JAQQAL010000017">
    <property type="protein sequence ID" value="MDC7226722.1"/>
    <property type="molecule type" value="Genomic_DNA"/>
</dbReference>
<keyword evidence="1" id="KW-0472">Membrane</keyword>
<dbReference type="Gene3D" id="3.30.70.1430">
    <property type="entry name" value="Multidrug efflux transporter AcrB pore domain"/>
    <property type="match status" value="2"/>
</dbReference>
<evidence type="ECO:0000313" key="2">
    <source>
        <dbReference type="EMBL" id="MDC7226722.1"/>
    </source>
</evidence>
<reference evidence="2 3" key="1">
    <citation type="submission" date="2022-12" db="EMBL/GenBank/DDBJ databases">
        <title>Metagenome assembled genome from gulf of manar.</title>
        <authorList>
            <person name="Kohli P."/>
            <person name="Pk S."/>
            <person name="Venkata Ramana C."/>
            <person name="Sasikala C."/>
        </authorList>
    </citation>
    <scope>NUCLEOTIDE SEQUENCE [LARGE SCALE GENOMIC DNA]</scope>
    <source>
        <strain evidence="2">JB008</strain>
    </source>
</reference>
<protein>
    <submittedName>
        <fullName evidence="2">Efflux RND transporter permease subunit</fullName>
    </submittedName>
</protein>
<evidence type="ECO:0000256" key="1">
    <source>
        <dbReference type="SAM" id="Phobius"/>
    </source>
</evidence>
<feature type="transmembrane region" description="Helical" evidence="1">
    <location>
        <begin position="508"/>
        <end position="530"/>
    </location>
</feature>
<comment type="caution">
    <text evidence="2">The sequence shown here is derived from an EMBL/GenBank/DDBJ whole genome shotgun (WGS) entry which is preliminary data.</text>
</comment>
<feature type="transmembrane region" description="Helical" evidence="1">
    <location>
        <begin position="934"/>
        <end position="960"/>
    </location>
</feature>
<dbReference type="Gene3D" id="3.30.70.1440">
    <property type="entry name" value="Multidrug efflux transporter AcrB pore domain"/>
    <property type="match status" value="1"/>
</dbReference>
<dbReference type="Pfam" id="PF00873">
    <property type="entry name" value="ACR_tran"/>
    <property type="match status" value="1"/>
</dbReference>
<organism evidence="2 3">
    <name type="scientific">Candidatus Thalassospirochaeta sargassi</name>
    <dbReference type="NCBI Taxonomy" id="3119039"/>
    <lineage>
        <taxon>Bacteria</taxon>
        <taxon>Pseudomonadati</taxon>
        <taxon>Spirochaetota</taxon>
        <taxon>Spirochaetia</taxon>
        <taxon>Spirochaetales</taxon>
        <taxon>Spirochaetaceae</taxon>
        <taxon>Candidatus Thalassospirochaeta</taxon>
    </lineage>
</organism>
<evidence type="ECO:0000313" key="3">
    <source>
        <dbReference type="Proteomes" id="UP001221217"/>
    </source>
</evidence>
<feature type="transmembrane region" description="Helical" evidence="1">
    <location>
        <begin position="422"/>
        <end position="442"/>
    </location>
</feature>
<dbReference type="InterPro" id="IPR001036">
    <property type="entry name" value="Acrflvin-R"/>
</dbReference>
<feature type="transmembrane region" description="Helical" evidence="1">
    <location>
        <begin position="845"/>
        <end position="864"/>
    </location>
</feature>
<dbReference type="InterPro" id="IPR027463">
    <property type="entry name" value="AcrB_DN_DC_subdom"/>
</dbReference>
<feature type="transmembrane region" description="Helical" evidence="1">
    <location>
        <begin position="388"/>
        <end position="410"/>
    </location>
</feature>
<name>A0AAJ1IEZ8_9SPIO</name>
<keyword evidence="1" id="KW-1133">Transmembrane helix</keyword>
<accession>A0AAJ1IEZ8</accession>
<feature type="transmembrane region" description="Helical" evidence="1">
    <location>
        <begin position="336"/>
        <end position="353"/>
    </location>
</feature>
<proteinExistence type="predicted"/>
<feature type="transmembrane region" description="Helical" evidence="1">
    <location>
        <begin position="876"/>
        <end position="895"/>
    </location>
</feature>
<sequence length="974" mass="104957">MDNYQESDVPGMKGIFKSRTVPLMLLAAVLILSAYSIIRTQTGSRNRATNRYAVITRYYGLSAEDVERIITIPMEDLIAGLPGISRLSAFSSTAMSRIDIILSADTAPATFRAELGELTETCYVAISSKYPAVQRPQIVSSGLHQSAIFSAAVKKGGTTPAELRSIIENELVPLLSKIPGAGEIEIYGGAIPEAQVLFDPEKTAAAGIRISSAAEIMRNSNFYCFAGFAEAGPDEYPVAIDARISTLEELRALPLGSLTKLDDIADISFAGRKPDSLSRINGRQCVSFSVKSSSGQLIHLSQQIRAVVEGFEKQGYECVILEDKGGVLENAFRTTAAALGIGMLSSSLILLLFNAAPRRILLLLLGQPLTVFSALGVLAAAGFTPDSWLLAGLAVSSGMVLDSALLVTAAADGGVYTIEKTLPPLVSSVVSTVTALIPLFGLENRFPGIVPFAASLAAMLLLSLLFSAVFIPPFYRGGTSGTALFILPTEAFLRQKLLKLSLRLSNPLSALLLNTGLAAAGIICLISIPLRLYEPVESPVIFMRLELHAGECLESTAERIADLASDLSENPAITSIQSVAETGRGSLYLEYNSSVSARKDLRNFVTAAADRAGGIFAYTPEAERGEELRLTLSVTGSNVVELRNICRQALTELMKQSWAVSGVLHFREPPPAVHFNVDRQALADTGISAAGLAYFLRWNLYSPVADKWQIGGSEIDLRAGAEKTSLSSIDDLKDLEIPSAETGKMFRLATLGTFNTAVELRNINRLNRQHAESFSISCNKEDPKKLHNQIMDILYEIDLPEGYSFLPSADLIETREFNSMLWRRSLLALLLIFAFLCIERESLTEAVLILLPLPASAGIPLIVLRLLNMDLGSETIIGLILLSGMGINNGILVMSERKEGAEAAVRSRLQSLLLTTVTSVTGAVPLLFTHSCFFTNLAIILISGLSGSFVISLLTYPAIISWYRNQLSFKNSAL</sequence>
<gene>
    <name evidence="2" type="ORF">PQJ61_08150</name>
</gene>
<dbReference type="SUPFAM" id="SSF82693">
    <property type="entry name" value="Multidrug efflux transporter AcrB pore domain, PN1, PN2, PC1 and PC2 subdomains"/>
    <property type="match status" value="2"/>
</dbReference>
<dbReference type="SUPFAM" id="SSF82866">
    <property type="entry name" value="Multidrug efflux transporter AcrB transmembrane domain"/>
    <property type="match status" value="2"/>
</dbReference>
<dbReference type="Gene3D" id="1.20.1640.10">
    <property type="entry name" value="Multidrug efflux transporter AcrB transmembrane domain"/>
    <property type="match status" value="2"/>
</dbReference>
<dbReference type="GO" id="GO:0042910">
    <property type="term" value="F:xenobiotic transmembrane transporter activity"/>
    <property type="evidence" value="ECO:0007669"/>
    <property type="project" value="TreeGrafter"/>
</dbReference>
<dbReference type="AlphaFoldDB" id="A0AAJ1IEZ8"/>
<dbReference type="SUPFAM" id="SSF82714">
    <property type="entry name" value="Multidrug efflux transporter AcrB TolC docking domain, DN and DC subdomains"/>
    <property type="match status" value="2"/>
</dbReference>
<dbReference type="PRINTS" id="PR00702">
    <property type="entry name" value="ACRIFLAVINRP"/>
</dbReference>
<feature type="transmembrane region" description="Helical" evidence="1">
    <location>
        <begin position="907"/>
        <end position="928"/>
    </location>
</feature>
<dbReference type="PANTHER" id="PTHR32063:SF0">
    <property type="entry name" value="SWARMING MOTILITY PROTEIN SWRC"/>
    <property type="match status" value="1"/>
</dbReference>
<feature type="transmembrane region" description="Helical" evidence="1">
    <location>
        <begin position="21"/>
        <end position="38"/>
    </location>
</feature>
<feature type="transmembrane region" description="Helical" evidence="1">
    <location>
        <begin position="821"/>
        <end position="838"/>
    </location>
</feature>
<feature type="transmembrane region" description="Helical" evidence="1">
    <location>
        <begin position="448"/>
        <end position="471"/>
    </location>
</feature>
<dbReference type="GO" id="GO:0005886">
    <property type="term" value="C:plasma membrane"/>
    <property type="evidence" value="ECO:0007669"/>
    <property type="project" value="TreeGrafter"/>
</dbReference>